<evidence type="ECO:0000313" key="4">
    <source>
        <dbReference type="EMBL" id="JAG06447.1"/>
    </source>
</evidence>
<keyword evidence="1" id="KW-0732">Signal</keyword>
<dbReference type="AlphaFoldDB" id="A0A0A9WF73"/>
<accession>A0A0A9WF73</accession>
<evidence type="ECO:0000313" key="3">
    <source>
        <dbReference type="EMBL" id="JAG02415.1"/>
    </source>
</evidence>
<dbReference type="EMBL" id="GBRD01009740">
    <property type="protein sequence ID" value="JAG56084.1"/>
    <property type="molecule type" value="Transcribed_RNA"/>
</dbReference>
<evidence type="ECO:0000313" key="5">
    <source>
        <dbReference type="EMBL" id="JAG06449.1"/>
    </source>
</evidence>
<evidence type="ECO:0000313" key="8">
    <source>
        <dbReference type="EMBL" id="JAQ10667.1"/>
    </source>
</evidence>
<dbReference type="EMBL" id="GBRD01009741">
    <property type="protein sequence ID" value="JAG56083.1"/>
    <property type="molecule type" value="Transcribed_RNA"/>
</dbReference>
<feature type="chain" id="PRO_5015033685" evidence="1">
    <location>
        <begin position="20"/>
        <end position="107"/>
    </location>
</feature>
<evidence type="ECO:0000313" key="2">
    <source>
        <dbReference type="EMBL" id="JAG02413.1"/>
    </source>
</evidence>
<gene>
    <name evidence="5" type="primary">diaA_2</name>
    <name evidence="3" type="synonym">diaA_0</name>
    <name evidence="2" type="synonym">diaA_1</name>
    <name evidence="4" type="synonym">diaA_3</name>
    <name evidence="4" type="ORF">CM83_41119</name>
    <name evidence="3" type="ORF">CM83_41120</name>
    <name evidence="2" type="ORF">CM83_41121</name>
    <name evidence="5" type="ORF">CM83_41122</name>
    <name evidence="7" type="ORF">g.56480</name>
    <name evidence="8" type="ORF">g.56481</name>
</gene>
<name>A0A0A9WF73_LYGHE</name>
<reference evidence="7" key="4">
    <citation type="journal article" date="2016" name="Gigascience">
        <title>De novo construction of an expanded transcriptome assembly for the western tarnished plant bug, Lygus hesperus.</title>
        <authorList>
            <person name="Tassone E.E."/>
            <person name="Geib S.M."/>
            <person name="Hall B."/>
            <person name="Fabrick J.A."/>
            <person name="Brent C.S."/>
            <person name="Hull J.J."/>
        </authorList>
    </citation>
    <scope>NUCLEOTIDE SEQUENCE</scope>
</reference>
<protein>
    <submittedName>
        <fullName evidence="5">DnaA initiator-associating protein diaA</fullName>
    </submittedName>
</protein>
<evidence type="ECO:0000256" key="1">
    <source>
        <dbReference type="SAM" id="SignalP"/>
    </source>
</evidence>
<reference evidence="5" key="2">
    <citation type="submission" date="2014-07" db="EMBL/GenBank/DDBJ databases">
        <authorList>
            <person name="Hull J."/>
        </authorList>
    </citation>
    <scope>NUCLEOTIDE SEQUENCE</scope>
</reference>
<reference evidence="5" key="1">
    <citation type="journal article" date="2014" name="PLoS ONE">
        <title>Transcriptome-Based Identification of ABC Transporters in the Western Tarnished Plant Bug Lygus hesperus.</title>
        <authorList>
            <person name="Hull J.J."/>
            <person name="Chaney K."/>
            <person name="Geib S.M."/>
            <person name="Fabrick J.A."/>
            <person name="Brent C.S."/>
            <person name="Walsh D."/>
            <person name="Lavine L.C."/>
        </authorList>
    </citation>
    <scope>NUCLEOTIDE SEQUENCE</scope>
</reference>
<proteinExistence type="predicted"/>
<dbReference type="EMBL" id="GBHO01037157">
    <property type="protein sequence ID" value="JAG06447.1"/>
    <property type="molecule type" value="Transcribed_RNA"/>
</dbReference>
<sequence>MRDWLIICACAATIALSSAHPTIYKRNEDEVLSPVLVAVSSTVIPLPIYKVSTSLTKHEGLDFDGKADGQSGPKLITVKTKKTKKDKIGASVKAITREDWEKKSLIA</sequence>
<dbReference type="EMBL" id="GBHO01037155">
    <property type="protein sequence ID" value="JAG06449.1"/>
    <property type="molecule type" value="Transcribed_RNA"/>
</dbReference>
<evidence type="ECO:0000313" key="6">
    <source>
        <dbReference type="EMBL" id="JAG56080.1"/>
    </source>
</evidence>
<evidence type="ECO:0000313" key="7">
    <source>
        <dbReference type="EMBL" id="JAQ07028.1"/>
    </source>
</evidence>
<dbReference type="EMBL" id="GBRD01009739">
    <property type="protein sequence ID" value="JAG56085.1"/>
    <property type="molecule type" value="Transcribed_RNA"/>
</dbReference>
<reference evidence="6" key="3">
    <citation type="submission" date="2014-09" db="EMBL/GenBank/DDBJ databases">
        <authorList>
            <person name="Magalhaes I.L.F."/>
            <person name="Oliveira U."/>
            <person name="Santos F.R."/>
            <person name="Vidigal T.H.D.A."/>
            <person name="Brescovit A.D."/>
            <person name="Santos A.J."/>
        </authorList>
    </citation>
    <scope>NUCLEOTIDE SEQUENCE</scope>
</reference>
<organism evidence="5">
    <name type="scientific">Lygus hesperus</name>
    <name type="common">Western plant bug</name>
    <dbReference type="NCBI Taxonomy" id="30085"/>
    <lineage>
        <taxon>Eukaryota</taxon>
        <taxon>Metazoa</taxon>
        <taxon>Ecdysozoa</taxon>
        <taxon>Arthropoda</taxon>
        <taxon>Hexapoda</taxon>
        <taxon>Insecta</taxon>
        <taxon>Pterygota</taxon>
        <taxon>Neoptera</taxon>
        <taxon>Paraneoptera</taxon>
        <taxon>Hemiptera</taxon>
        <taxon>Heteroptera</taxon>
        <taxon>Panheteroptera</taxon>
        <taxon>Cimicomorpha</taxon>
        <taxon>Miridae</taxon>
        <taxon>Mirini</taxon>
        <taxon>Lygus</taxon>
    </lineage>
</organism>
<dbReference type="EMBL" id="GBHO01041191">
    <property type="protein sequence ID" value="JAG02413.1"/>
    <property type="molecule type" value="Transcribed_RNA"/>
</dbReference>
<dbReference type="EMBL" id="GBRD01009744">
    <property type="protein sequence ID" value="JAG56080.1"/>
    <property type="molecule type" value="Transcribed_RNA"/>
</dbReference>
<dbReference type="EMBL" id="GDHC01007962">
    <property type="protein sequence ID" value="JAQ10667.1"/>
    <property type="molecule type" value="Transcribed_RNA"/>
</dbReference>
<dbReference type="EMBL" id="GBHO01041189">
    <property type="protein sequence ID" value="JAG02415.1"/>
    <property type="molecule type" value="Transcribed_RNA"/>
</dbReference>
<feature type="signal peptide" evidence="1">
    <location>
        <begin position="1"/>
        <end position="19"/>
    </location>
</feature>
<dbReference type="EMBL" id="GDHC01011601">
    <property type="protein sequence ID" value="JAQ07028.1"/>
    <property type="molecule type" value="Transcribed_RNA"/>
</dbReference>